<feature type="compositionally biased region" description="Low complexity" evidence="1">
    <location>
        <begin position="325"/>
        <end position="337"/>
    </location>
</feature>
<protein>
    <submittedName>
        <fullName evidence="2">Uncharacterized protein</fullName>
    </submittedName>
</protein>
<dbReference type="EMBL" id="CP106753">
    <property type="protein sequence ID" value="UXY14679.1"/>
    <property type="molecule type" value="Genomic_DNA"/>
</dbReference>
<accession>A0ABY6DK09</accession>
<dbReference type="RefSeq" id="WP_263123982.1">
    <property type="nucleotide sequence ID" value="NZ_CP106753.1"/>
</dbReference>
<dbReference type="Proteomes" id="UP001061302">
    <property type="component" value="Chromosome"/>
</dbReference>
<feature type="region of interest" description="Disordered" evidence="1">
    <location>
        <begin position="290"/>
        <end position="343"/>
    </location>
</feature>
<feature type="compositionally biased region" description="Low complexity" evidence="1">
    <location>
        <begin position="290"/>
        <end position="310"/>
    </location>
</feature>
<gene>
    <name evidence="2" type="ORF">N8I74_15345</name>
</gene>
<evidence type="ECO:0000256" key="1">
    <source>
        <dbReference type="SAM" id="MobiDB-lite"/>
    </source>
</evidence>
<organism evidence="2 3">
    <name type="scientific">Chitiniphilus purpureus</name>
    <dbReference type="NCBI Taxonomy" id="2981137"/>
    <lineage>
        <taxon>Bacteria</taxon>
        <taxon>Pseudomonadati</taxon>
        <taxon>Pseudomonadota</taxon>
        <taxon>Betaproteobacteria</taxon>
        <taxon>Neisseriales</taxon>
        <taxon>Chitinibacteraceae</taxon>
        <taxon>Chitiniphilus</taxon>
    </lineage>
</organism>
<evidence type="ECO:0000313" key="2">
    <source>
        <dbReference type="EMBL" id="UXY14679.1"/>
    </source>
</evidence>
<reference evidence="2" key="1">
    <citation type="submission" date="2022-10" db="EMBL/GenBank/DDBJ databases">
        <title>Chitiniphilus purpureus sp. nov., a novel chitin-degrading bacterium isolated from crawfish pond sediment.</title>
        <authorList>
            <person name="Li K."/>
        </authorList>
    </citation>
    <scope>NUCLEOTIDE SEQUENCE</scope>
    <source>
        <strain evidence="2">CD1</strain>
    </source>
</reference>
<sequence length="533" mass="55716">MSDAIGIARWRSRWSVPAGEAARAARIEAALIGEELALPLADCLARHVAPQEVVLVRRLALPVTLSARDSDSAAARRWGGQLAHELARQLIESPPGVVLRFRHRLAAWQVYGDDMLAADPTRDWAWRRLGWLPQQQPDAAARIDALLQALAGEPELALPWLLGLAGAPAWARLAARLPLPQAQALLQCVAAALCLPPAQLPGAPGHALPAEMDTVPAALPAAWAHCWQAMPLAEPARRSVWAALLWLVAEPALARRAQSVLAQRVAMLCRAVPADAAAMGISAVQTTTAQPGTPAAHASSPAPSMPTSPGCDAAGPARADLPDNLPAALSPADSAAATGTKPDATADCEAGIAALRRGPETAVPGASAAGPARGVTEWGGLLLLLPLLPASGALALLLAAPALAGRTLPTVLHRLAGLLLPQLGERDPAALAFAGWPPDRQPVVPDWTAPALQALVEARQLLLTELATRVPAWAGSGLLQQVAARRATVVADPGWFEVHFPLSAVSLELRRAALDLDPGFVPWLGIVLRYVYE</sequence>
<keyword evidence="3" id="KW-1185">Reference proteome</keyword>
<proteinExistence type="predicted"/>
<name>A0ABY6DK09_9NEIS</name>
<evidence type="ECO:0000313" key="3">
    <source>
        <dbReference type="Proteomes" id="UP001061302"/>
    </source>
</evidence>